<evidence type="ECO:0000313" key="1">
    <source>
        <dbReference type="EMBL" id="XFD39705.1"/>
    </source>
</evidence>
<organism evidence="1 2">
    <name type="scientific">Lentilactobacillus terminaliae</name>
    <dbReference type="NCBI Taxonomy" id="3003483"/>
    <lineage>
        <taxon>Bacteria</taxon>
        <taxon>Bacillati</taxon>
        <taxon>Bacillota</taxon>
        <taxon>Bacilli</taxon>
        <taxon>Lactobacillales</taxon>
        <taxon>Lactobacillaceae</taxon>
        <taxon>Lentilactobacillus</taxon>
    </lineage>
</organism>
<evidence type="ECO:0000313" key="2">
    <source>
        <dbReference type="Proteomes" id="UP001149860"/>
    </source>
</evidence>
<proteinExistence type="predicted"/>
<reference evidence="1" key="1">
    <citation type="submission" date="2024-08" db="EMBL/GenBank/DDBJ databases">
        <title>Lentilactobacillus sp. nov., isolated from tree bark.</title>
        <authorList>
            <person name="Phuengjayaem S."/>
            <person name="Tanasupawat S."/>
        </authorList>
    </citation>
    <scope>NUCLEOTIDE SEQUENCE</scope>
    <source>
        <strain evidence="1">SPB1-3</strain>
    </source>
</reference>
<dbReference type="EMBL" id="CP168151">
    <property type="protein sequence ID" value="XFD39705.1"/>
    <property type="molecule type" value="Genomic_DNA"/>
</dbReference>
<sequence length="243" mass="26618">MLIQVIKNVLLILGLLLGVPFLFTIILSKLNRETKSIVSYRFGSKSQVIIGSLGIIIHEASHLLVALLFGHHIVSMKLIKFPSSDDSSLGYVNHSWNQRNIYQRMGNLFIGIAPTFGCSLTMLLAYRILFLISFNSALLAIRAENIQLFSFPDFSIVNYLIFLILAVTICVGGFDLSSADLDNSKRGLLPTVIALSLITIVISLTPLFSNVVAAISHFTIGLTVILVFSLVISIIINGIAKLL</sequence>
<keyword evidence="2" id="KW-1185">Reference proteome</keyword>
<name>A0ACD5DFH2_9LACO</name>
<dbReference type="Proteomes" id="UP001149860">
    <property type="component" value="Chromosome"/>
</dbReference>
<gene>
    <name evidence="1" type="ORF">O0236_009975</name>
</gene>
<protein>
    <submittedName>
        <fullName evidence="1">Uncharacterized protein</fullName>
    </submittedName>
</protein>
<accession>A0ACD5DFH2</accession>